<dbReference type="Proteomes" id="UP001466933">
    <property type="component" value="Unassembled WGS sequence"/>
</dbReference>
<reference evidence="1 2" key="1">
    <citation type="submission" date="2024-05" db="EMBL/GenBank/DDBJ databases">
        <title>Burkholderia sp. Nov. a novel bacteria isolated from rhizosphere soil of Camellia sinensis.</title>
        <authorList>
            <person name="Dong Y."/>
        </authorList>
    </citation>
    <scope>NUCLEOTIDE SEQUENCE [LARGE SCALE GENOMIC DNA]</scope>
    <source>
        <strain evidence="1 2">GS2Y</strain>
    </source>
</reference>
<accession>A0ABU9WG90</accession>
<evidence type="ECO:0008006" key="3">
    <source>
        <dbReference type="Google" id="ProtNLM"/>
    </source>
</evidence>
<dbReference type="RefSeq" id="WP_343492365.1">
    <property type="nucleotide sequence ID" value="NZ_JBCPYA010000004.1"/>
</dbReference>
<dbReference type="EMBL" id="JBCPYA010000004">
    <property type="protein sequence ID" value="MEN2471063.1"/>
    <property type="molecule type" value="Genomic_DNA"/>
</dbReference>
<organism evidence="1 2">
    <name type="scientific">Burkholderia theae</name>
    <dbReference type="NCBI Taxonomy" id="3143496"/>
    <lineage>
        <taxon>Bacteria</taxon>
        <taxon>Pseudomonadati</taxon>
        <taxon>Pseudomonadota</taxon>
        <taxon>Betaproteobacteria</taxon>
        <taxon>Burkholderiales</taxon>
        <taxon>Burkholderiaceae</taxon>
        <taxon>Burkholderia</taxon>
    </lineage>
</organism>
<proteinExistence type="predicted"/>
<evidence type="ECO:0000313" key="1">
    <source>
        <dbReference type="EMBL" id="MEN2471063.1"/>
    </source>
</evidence>
<evidence type="ECO:0000313" key="2">
    <source>
        <dbReference type="Proteomes" id="UP001466933"/>
    </source>
</evidence>
<comment type="caution">
    <text evidence="1">The sequence shown here is derived from an EMBL/GenBank/DDBJ whole genome shotgun (WGS) entry which is preliminary data.</text>
</comment>
<dbReference type="InterPro" id="IPR027417">
    <property type="entry name" value="P-loop_NTPase"/>
</dbReference>
<gene>
    <name evidence="1" type="ORF">VOI36_14290</name>
</gene>
<dbReference type="Gene3D" id="3.40.50.300">
    <property type="entry name" value="P-loop containing nucleotide triphosphate hydrolases"/>
    <property type="match status" value="1"/>
</dbReference>
<keyword evidence="2" id="KW-1185">Reference proteome</keyword>
<name>A0ABU9WG90_9BURK</name>
<protein>
    <recommendedName>
        <fullName evidence="3">Zona occludens toxin N-terminal domain-containing protein</fullName>
    </recommendedName>
</protein>
<sequence>MTAGIHNSADIIGVVGATSMGKGLYIKADLRRVPRSRGIVVWSPLEETDNYAEVIGGRAYTSIAEAVTAIKRGEKRIVFVPKEGDKAMKEQFDRFCRMVWHLEGWIAVIEELSGVTQASWAPPAWKKLSTAGRHRGLKIYGTSQRPALVDKSFFGNCTEIRCYRLGYEDDAKTMKSVMFIDHRELLKLQQFQFIHHHKATGMNQAGVVYPPKK</sequence>